<accession>A0ABS7ZU26</accession>
<evidence type="ECO:0008006" key="4">
    <source>
        <dbReference type="Google" id="ProtNLM"/>
    </source>
</evidence>
<keyword evidence="1" id="KW-1133">Transmembrane helix</keyword>
<protein>
    <recommendedName>
        <fullName evidence="4">DUF2244 domain-containing protein</fullName>
    </recommendedName>
</protein>
<proteinExistence type="predicted"/>
<organism evidence="2 3">
    <name type="scientific">Thalassolituus marinus</name>
    <dbReference type="NCBI Taxonomy" id="671053"/>
    <lineage>
        <taxon>Bacteria</taxon>
        <taxon>Pseudomonadati</taxon>
        <taxon>Pseudomonadota</taxon>
        <taxon>Gammaproteobacteria</taxon>
        <taxon>Oceanospirillales</taxon>
        <taxon>Oceanospirillaceae</taxon>
        <taxon>Thalassolituus</taxon>
    </lineage>
</organism>
<evidence type="ECO:0000256" key="1">
    <source>
        <dbReference type="SAM" id="Phobius"/>
    </source>
</evidence>
<dbReference type="Proteomes" id="UP000714380">
    <property type="component" value="Unassembled WGS sequence"/>
</dbReference>
<reference evidence="2 3" key="1">
    <citation type="submission" date="2020-12" db="EMBL/GenBank/DDBJ databases">
        <title>Novel Thalassolituus-related marine hydrocarbonoclastic bacteria mediated algae-derived hydrocarbons mineralization in twilight zone of the northern South China Sea.</title>
        <authorList>
            <person name="Dong C."/>
        </authorList>
    </citation>
    <scope>NUCLEOTIDE SEQUENCE [LARGE SCALE GENOMIC DNA]</scope>
    <source>
        <strain evidence="2 3">IMCC1826</strain>
    </source>
</reference>
<feature type="transmembrane region" description="Helical" evidence="1">
    <location>
        <begin position="21"/>
        <end position="54"/>
    </location>
</feature>
<sequence length="129" mass="15365">MSMRAAAEWQLRPSRQQRRLNALLLAVFSLLMFLLGSVDWFLLTTLILLMVMALPGPDVQRLGVDDHGWWIEQHQQRQYVQWRSGSVRKRHYVSLRWSWRPGDNLLLRADSLNSADDFRRLKARLYESW</sequence>
<dbReference type="EMBL" id="JAEDAH010000088">
    <property type="protein sequence ID" value="MCA6064667.1"/>
    <property type="molecule type" value="Genomic_DNA"/>
</dbReference>
<gene>
    <name evidence="2" type="ORF">I9W95_13720</name>
</gene>
<evidence type="ECO:0000313" key="2">
    <source>
        <dbReference type="EMBL" id="MCA6064667.1"/>
    </source>
</evidence>
<name>A0ABS7ZU26_9GAMM</name>
<keyword evidence="3" id="KW-1185">Reference proteome</keyword>
<comment type="caution">
    <text evidence="2">The sequence shown here is derived from an EMBL/GenBank/DDBJ whole genome shotgun (WGS) entry which is preliminary data.</text>
</comment>
<keyword evidence="1" id="KW-0812">Transmembrane</keyword>
<evidence type="ECO:0000313" key="3">
    <source>
        <dbReference type="Proteomes" id="UP000714380"/>
    </source>
</evidence>
<keyword evidence="1" id="KW-0472">Membrane</keyword>
<dbReference type="RefSeq" id="WP_225675864.1">
    <property type="nucleotide sequence ID" value="NZ_JAEDAH010000088.1"/>
</dbReference>